<feature type="region of interest" description="Disordered" evidence="1">
    <location>
        <begin position="415"/>
        <end position="582"/>
    </location>
</feature>
<feature type="compositionally biased region" description="Polar residues" evidence="1">
    <location>
        <begin position="502"/>
        <end position="512"/>
    </location>
</feature>
<sequence length="1782" mass="200360">MEEQENRLLRKKNHLEPLIGSAHNNPSNSLKKSSVMCRGQSCSTPRPQKGSLRNFHETASMTAIPPEGTVVPHLHLESIIAETSHSRRQGDVIAIEHKECYDFSKPHVSPMKQQLKKVDSKTRVFFPSKNLTRLSVEEIYAPTSRTLHRFRRSTSDLLSAGTTFLFKNEQMMASDPEKKSSHMTKMSVINIEGENGPKILEPLINKNITNSKMMRKNRPVPSDKPKPFVAAGCGKGIPGLSDLPIPQIGRLPPNIYTKQKNLGDRTPLTSKSLPCLSQEITPAIPKAALIHQAPKSCKIKISTKSQSTCNIIPKNTTDSQTHKFSSGSAASLVKPSRRPNVPNRSSGILRTPSRNSSAQIDEIHGETISVDPTETIRPPNDANVVSTNYSEHTARSSTASTVELIRSYGEHDLPSKVASEFPRNVERKSPEVRSSQIKNRNQQDVATKTARSRRTSSLAPLNTNNQNIKIVRSTNSTNKIDNKVTSSPKLVESEELSDASENDSSAGQSASHGRNPEPDAANKTIRSRRTSSLVRQNTSNPQMKKSGSTITQTKTVHQKTKLEASVRQSTAPEIYPEPDDVKRTIRSRHTDSRSHNTNVQQTNKVGSTIAVTKTIEPKVSPSPKVAASDTNLSTEQITAPEPDVTRKAMHSNSSTNLTTQNTNVQQRKRVESTITETETITPKTPSLKLAESEEDLSNQSEDDSSTELSTVREGYPEPECEAGPSKSPVESKEPPHFNLNDIDEVSYEIFTPEDPPDVSIPYNFANDFLEVFQNRLERAVVHIKYGTVTECMCSYEGPDKEYYPCLKHLDRHNVQFYAEACKVIEVFSERLSSNTEYNAAENFFKENYPNYYQNYILKYPHRITKEYLIKCAMSKHDFIKASKRVLKEEDLYVGFFKNEDIMGIKRNLIIGGGVKDVEKEFKISFKFIVKEYPSLFVQLIEKYEFIALAFEKLKMIQNRLALIEKATWSSNVLRELDEEYKIEEDPTEDIIVTRVNMEKQESATIGRKPRMADLTMLKSQGRIFKDSPTSRVRELSSHREPKSYIPRPDNVTRETTTRGVTSPTEELHVPPLQLDFSSTGQSNSRRRTFQRRQLYSTEQDDGFMTSPHAPSVRTDLGKLDSKTRTFFPSKTLTRPSVRDIYAPVPKKSLGNSNLLSSRTSIIISKNITASIPNRRSMHSEEKTIEKSENYNERSKRKVPELPNIKSVTSSRTTRTYRPIPMNKPKPFIAAGCGKGIPGLAALPRPEIGRLPLNLCIKQIKTADKAPFSSNSLPAIGGKSKAATPNTTLKHQTTRSLPKIGLPPNVSIKGMKGKGTPSLLSKSLPVIKEENLGPSLPKVVSSRQLCVALPIIKPSKQQSTESSISQYVNLQSGNKFTKKPDMAMSKTQKKSNVPSKLPVIQHLTKCYGKESSSDLIPINEENETCTSGKSLSVADPENFSTNNISDQLISETSNGSSIELHRSYGEHEISSEVLIAHGLETLPALDIEGIESTITSYDLSSRDSGRPEELSWRSEEDSFAELVIEADSSTTTSEDDSPMILSDFNEEVDYSTFSPINRPKTLLSYELMKESYQVNGGNILRTAVHIKYGSLVECQCYFNNPCLKHIDHEKLEFFYEADTVLLVLMENFGDQHKLRSARNFFKVNYPNYYQHYILKHPDHITNDYKMRHTKSKLNFIRACKRVLKEEDIFVELFESDEKIGNRRNLLISGNKENVEEEFITCLEFIVKEYPALFVQLLENLGFVALAFEKLLLYQNGLDIIQKTHWDPENLRELDEEFQIGEDV</sequence>
<organism evidence="2 3">
    <name type="scientific">Cryptolaemus montrouzieri</name>
    <dbReference type="NCBI Taxonomy" id="559131"/>
    <lineage>
        <taxon>Eukaryota</taxon>
        <taxon>Metazoa</taxon>
        <taxon>Ecdysozoa</taxon>
        <taxon>Arthropoda</taxon>
        <taxon>Hexapoda</taxon>
        <taxon>Insecta</taxon>
        <taxon>Pterygota</taxon>
        <taxon>Neoptera</taxon>
        <taxon>Endopterygota</taxon>
        <taxon>Coleoptera</taxon>
        <taxon>Polyphaga</taxon>
        <taxon>Cucujiformia</taxon>
        <taxon>Coccinelloidea</taxon>
        <taxon>Coccinellidae</taxon>
        <taxon>Scymninae</taxon>
        <taxon>Scymnini</taxon>
        <taxon>Cryptolaemus</taxon>
    </lineage>
</organism>
<feature type="region of interest" description="Disordered" evidence="1">
    <location>
        <begin position="619"/>
        <end position="734"/>
    </location>
</feature>
<dbReference type="Proteomes" id="UP001516400">
    <property type="component" value="Unassembled WGS sequence"/>
</dbReference>
<accession>A0ABD2PF62</accession>
<gene>
    <name evidence="2" type="ORF">HHI36_022977</name>
</gene>
<feature type="compositionally biased region" description="Polar residues" evidence="1">
    <location>
        <begin position="530"/>
        <end position="555"/>
    </location>
</feature>
<feature type="compositionally biased region" description="Polar residues" evidence="1">
    <location>
        <begin position="310"/>
        <end position="329"/>
    </location>
</feature>
<keyword evidence="3" id="KW-1185">Reference proteome</keyword>
<feature type="region of interest" description="Disordered" evidence="1">
    <location>
        <begin position="1173"/>
        <end position="1198"/>
    </location>
</feature>
<feature type="compositionally biased region" description="Polar residues" evidence="1">
    <location>
        <begin position="342"/>
        <end position="359"/>
    </location>
</feature>
<feature type="compositionally biased region" description="Low complexity" evidence="1">
    <location>
        <begin position="651"/>
        <end position="665"/>
    </location>
</feature>
<feature type="region of interest" description="Disordered" evidence="1">
    <location>
        <begin position="1270"/>
        <end position="1311"/>
    </location>
</feature>
<feature type="compositionally biased region" description="Polar residues" evidence="1">
    <location>
        <begin position="22"/>
        <end position="32"/>
    </location>
</feature>
<feature type="region of interest" description="Disordered" evidence="1">
    <location>
        <begin position="1"/>
        <end position="52"/>
    </location>
</feature>
<protein>
    <submittedName>
        <fullName evidence="2">Uncharacterized protein</fullName>
    </submittedName>
</protein>
<evidence type="ECO:0000313" key="2">
    <source>
        <dbReference type="EMBL" id="KAL3289560.1"/>
    </source>
</evidence>
<feature type="region of interest" description="Disordered" evidence="1">
    <location>
        <begin position="310"/>
        <end position="382"/>
    </location>
</feature>
<feature type="compositionally biased region" description="Polar residues" evidence="1">
    <location>
        <begin position="455"/>
        <end position="488"/>
    </location>
</feature>
<feature type="region of interest" description="Disordered" evidence="1">
    <location>
        <begin position="1027"/>
        <end position="1088"/>
    </location>
</feature>
<feature type="compositionally biased region" description="Polar residues" evidence="1">
    <location>
        <begin position="1282"/>
        <end position="1295"/>
    </location>
</feature>
<name>A0ABD2PF62_9CUCU</name>
<evidence type="ECO:0000256" key="1">
    <source>
        <dbReference type="SAM" id="MobiDB-lite"/>
    </source>
</evidence>
<reference evidence="2 3" key="1">
    <citation type="journal article" date="2021" name="BMC Biol.">
        <title>Horizontally acquired antibacterial genes associated with adaptive radiation of ladybird beetles.</title>
        <authorList>
            <person name="Li H.S."/>
            <person name="Tang X.F."/>
            <person name="Huang Y.H."/>
            <person name="Xu Z.Y."/>
            <person name="Chen M.L."/>
            <person name="Du X.Y."/>
            <person name="Qiu B.Y."/>
            <person name="Chen P.T."/>
            <person name="Zhang W."/>
            <person name="Slipinski A."/>
            <person name="Escalona H.E."/>
            <person name="Waterhouse R.M."/>
            <person name="Zwick A."/>
            <person name="Pang H."/>
        </authorList>
    </citation>
    <scope>NUCLEOTIDE SEQUENCE [LARGE SCALE GENOMIC DNA]</scope>
    <source>
        <strain evidence="2">SYSU2018</strain>
    </source>
</reference>
<dbReference type="EMBL" id="JABFTP020000186">
    <property type="protein sequence ID" value="KAL3289560.1"/>
    <property type="molecule type" value="Genomic_DNA"/>
</dbReference>
<proteinExistence type="predicted"/>
<evidence type="ECO:0000313" key="3">
    <source>
        <dbReference type="Proteomes" id="UP001516400"/>
    </source>
</evidence>
<feature type="compositionally biased region" description="Basic and acidic residues" evidence="1">
    <location>
        <begin position="1177"/>
        <end position="1198"/>
    </location>
</feature>
<feature type="compositionally biased region" description="Polar residues" evidence="1">
    <location>
        <begin position="432"/>
        <end position="446"/>
    </location>
</feature>
<feature type="compositionally biased region" description="Acidic residues" evidence="1">
    <location>
        <begin position="692"/>
        <end position="705"/>
    </location>
</feature>
<feature type="compositionally biased region" description="Low complexity" evidence="1">
    <location>
        <begin position="672"/>
        <end position="686"/>
    </location>
</feature>
<comment type="caution">
    <text evidence="2">The sequence shown here is derived from an EMBL/GenBank/DDBJ whole genome shotgun (WGS) entry which is preliminary data.</text>
</comment>
<feature type="compositionally biased region" description="Polar residues" evidence="1">
    <location>
        <begin position="628"/>
        <end position="637"/>
    </location>
</feature>
<feature type="compositionally biased region" description="Basic and acidic residues" evidence="1">
    <location>
        <begin position="1031"/>
        <end position="1042"/>
    </location>
</feature>